<evidence type="ECO:0000256" key="1">
    <source>
        <dbReference type="SAM" id="Phobius"/>
    </source>
</evidence>
<organism evidence="2 3">
    <name type="scientific">Convivina praedatoris</name>
    <dbReference type="NCBI Taxonomy" id="2880963"/>
    <lineage>
        <taxon>Bacteria</taxon>
        <taxon>Bacillati</taxon>
        <taxon>Bacillota</taxon>
        <taxon>Bacilli</taxon>
        <taxon>Lactobacillales</taxon>
        <taxon>Lactobacillaceae</taxon>
        <taxon>Convivina</taxon>
    </lineage>
</organism>
<feature type="transmembrane region" description="Helical" evidence="1">
    <location>
        <begin position="106"/>
        <end position="123"/>
    </location>
</feature>
<evidence type="ECO:0000313" key="3">
    <source>
        <dbReference type="Proteomes" id="UP000838102"/>
    </source>
</evidence>
<comment type="caution">
    <text evidence="2">The sequence shown here is derived from an EMBL/GenBank/DDBJ whole genome shotgun (WGS) entry which is preliminary data.</text>
</comment>
<feature type="transmembrane region" description="Helical" evidence="1">
    <location>
        <begin position="12"/>
        <end position="29"/>
    </location>
</feature>
<accession>A0ABN8HF48</accession>
<evidence type="ECO:0000313" key="2">
    <source>
        <dbReference type="EMBL" id="CAH1857320.1"/>
    </source>
</evidence>
<feature type="transmembrane region" description="Helical" evidence="1">
    <location>
        <begin position="75"/>
        <end position="94"/>
    </location>
</feature>
<keyword evidence="1" id="KW-1133">Transmembrane helix</keyword>
<name>A0ABN8HF48_9LACO</name>
<reference evidence="2" key="1">
    <citation type="submission" date="2022-03" db="EMBL/GenBank/DDBJ databases">
        <authorList>
            <person name="Hettiarachchi G."/>
        </authorList>
    </citation>
    <scope>NUCLEOTIDE SEQUENCE</scope>
    <source>
        <strain evidence="2">LMG 32447</strain>
    </source>
</reference>
<keyword evidence="1" id="KW-0812">Transmembrane</keyword>
<sequence>MIRHFFRNNDLWLIGAIEMIVGSFILFRFNQLEITLPPEIDWVDDLVPGIIYLLIGAFTVVNAIWDFWWYKIRLLLLLVAVFLFGMLSFCYFADCINSGHWRMDPFVYGAMLIFSLSSIYNEARYKLMGERKIEEVVKRAERIAGDS</sequence>
<gene>
    <name evidence="2" type="ORF">LMG032447_01496</name>
</gene>
<dbReference type="RefSeq" id="WP_089940265.1">
    <property type="nucleotide sequence ID" value="NZ_CAKOEU010000009.1"/>
</dbReference>
<dbReference type="EMBL" id="CAKOEU010000009">
    <property type="protein sequence ID" value="CAH1857320.1"/>
    <property type="molecule type" value="Genomic_DNA"/>
</dbReference>
<proteinExistence type="predicted"/>
<feature type="transmembrane region" description="Helical" evidence="1">
    <location>
        <begin position="49"/>
        <end position="68"/>
    </location>
</feature>
<dbReference type="Proteomes" id="UP000838102">
    <property type="component" value="Unassembled WGS sequence"/>
</dbReference>
<keyword evidence="3" id="KW-1185">Reference proteome</keyword>
<protein>
    <submittedName>
        <fullName evidence="2">Uncharacterized protein</fullName>
    </submittedName>
</protein>
<keyword evidence="1" id="KW-0472">Membrane</keyword>